<organism evidence="21 22">
    <name type="scientific">Azotobacter beijerinckii</name>
    <dbReference type="NCBI Taxonomy" id="170623"/>
    <lineage>
        <taxon>Bacteria</taxon>
        <taxon>Pseudomonadati</taxon>
        <taxon>Pseudomonadota</taxon>
        <taxon>Gammaproteobacteria</taxon>
        <taxon>Pseudomonadales</taxon>
        <taxon>Pseudomonadaceae</taxon>
        <taxon>Azotobacter</taxon>
    </lineage>
</organism>
<dbReference type="GO" id="GO:0019134">
    <property type="term" value="F:glucosamine-1-phosphate N-acetyltransferase activity"/>
    <property type="evidence" value="ECO:0007669"/>
    <property type="project" value="UniProtKB-UniRule"/>
</dbReference>
<dbReference type="InterPro" id="IPR025877">
    <property type="entry name" value="MobA-like_NTP_Trfase"/>
</dbReference>
<dbReference type="OrthoDB" id="9775031at2"/>
<dbReference type="HAMAP" id="MF_01631">
    <property type="entry name" value="GlmU"/>
    <property type="match status" value="1"/>
</dbReference>
<dbReference type="RefSeq" id="WP_090729323.1">
    <property type="nucleotide sequence ID" value="NZ_FNYQ01000003.1"/>
</dbReference>
<comment type="pathway">
    <text evidence="18">Nucleotide-sugar biosynthesis; UDP-N-acetyl-alpha-D-glucosamine biosynthesis; UDP-N-acetyl-alpha-D-glucosamine from N-acetyl-alpha-D-glucosamine 1-phosphate: step 1/1.</text>
</comment>
<feature type="binding site" evidence="18">
    <location>
        <position position="166"/>
    </location>
    <ligand>
        <name>UDP-N-acetyl-alpha-D-glucosamine</name>
        <dbReference type="ChEBI" id="CHEBI:57705"/>
    </ligand>
</feature>
<evidence type="ECO:0000256" key="16">
    <source>
        <dbReference type="ARBA" id="ARBA00048493"/>
    </source>
</evidence>
<sequence>MSLDIVILAAGQGTRMRSALPKVLHPVAGNSMLGHVVATARQLAPQGIHVVIGHGAERVREALAADDLNFVVQAEQLGTGHAVAQALPALSAERVLILYGDVPLIEADTLQRLLAQVGPDRLALLTVDLVDPSGYGRIVRDAAGQVVAIVEHKDATPEQRAICEGNTGILAVPGARLADWLGRLSNDNAQGEFYLTDVIAMAVADGLTVATEQPQDALEVQGANDRIQLAQLERHYQLRAARRLMAQGVTLRDPARFDLRGEVSVGRDVLIDVNVILEGRVTIEDGVEIGPNCTIKDSTLRRGAQVKANSHLDGAELGEGADCGPFARLRPGAVLGAGAHVGNFVELKNAVLGEGAKAGHLSYLGDAEIGARTNIGAGTITCNYDGANKFRTVMGEDVFVGSNSALVAPVTLGDRATTGAGSVITGDVPADNLALGRGRQRNIEGWQRPTKKD</sequence>
<dbReference type="InterPro" id="IPR050065">
    <property type="entry name" value="GlmU-like"/>
</dbReference>
<feature type="binding site" evidence="18">
    <location>
        <position position="330"/>
    </location>
    <ligand>
        <name>UDP-N-acetyl-alpha-D-glucosamine</name>
        <dbReference type="ChEBI" id="CHEBI:57705"/>
    </ligand>
</feature>
<proteinExistence type="inferred from homology"/>
<dbReference type="Pfam" id="PF00132">
    <property type="entry name" value="Hexapep"/>
    <property type="match status" value="1"/>
</dbReference>
<feature type="binding site" evidence="18">
    <location>
        <position position="224"/>
    </location>
    <ligand>
        <name>Mg(2+)</name>
        <dbReference type="ChEBI" id="CHEBI:18420"/>
    </ligand>
</feature>
<dbReference type="GO" id="GO:0003977">
    <property type="term" value="F:UDP-N-acetylglucosamine diphosphorylase activity"/>
    <property type="evidence" value="ECO:0007669"/>
    <property type="project" value="UniProtKB-UniRule"/>
</dbReference>
<evidence type="ECO:0000256" key="10">
    <source>
        <dbReference type="ARBA" id="ARBA00022960"/>
    </source>
</evidence>
<keyword evidence="14 18" id="KW-0961">Cell wall biogenesis/degradation</keyword>
<dbReference type="EC" id="2.7.7.23" evidence="18"/>
<dbReference type="GO" id="GO:0000902">
    <property type="term" value="P:cell morphogenesis"/>
    <property type="evidence" value="ECO:0007669"/>
    <property type="project" value="UniProtKB-UniRule"/>
</dbReference>
<comment type="pathway">
    <text evidence="18">Nucleotide-sugar biosynthesis; UDP-N-acetyl-alpha-D-glucosamine biosynthesis; N-acetyl-alpha-D-glucosamine 1-phosphate from alpha-D-glucosamine 6-phosphate (route II): step 2/2.</text>
</comment>
<comment type="catalytic activity">
    <reaction evidence="16 18">
        <text>N-acetyl-alpha-D-glucosamine 1-phosphate + UTP + H(+) = UDP-N-acetyl-alpha-D-glucosamine + diphosphate</text>
        <dbReference type="Rhea" id="RHEA:13509"/>
        <dbReference type="ChEBI" id="CHEBI:15378"/>
        <dbReference type="ChEBI" id="CHEBI:33019"/>
        <dbReference type="ChEBI" id="CHEBI:46398"/>
        <dbReference type="ChEBI" id="CHEBI:57705"/>
        <dbReference type="ChEBI" id="CHEBI:57776"/>
        <dbReference type="EC" id="2.7.7.23"/>
    </reaction>
</comment>
<dbReference type="Proteomes" id="UP000199250">
    <property type="component" value="Unassembled WGS sequence"/>
</dbReference>
<evidence type="ECO:0000256" key="6">
    <source>
        <dbReference type="ARBA" id="ARBA00022695"/>
    </source>
</evidence>
<feature type="binding site" evidence="18">
    <location>
        <position position="348"/>
    </location>
    <ligand>
        <name>UDP-N-acetyl-alpha-D-glucosamine</name>
        <dbReference type="ChEBI" id="CHEBI:57705"/>
    </ligand>
</feature>
<keyword evidence="12 18" id="KW-0511">Multifunctional enzyme</keyword>
<comment type="catalytic activity">
    <reaction evidence="15 18">
        <text>alpha-D-glucosamine 1-phosphate + acetyl-CoA = N-acetyl-alpha-D-glucosamine 1-phosphate + CoA + H(+)</text>
        <dbReference type="Rhea" id="RHEA:13725"/>
        <dbReference type="ChEBI" id="CHEBI:15378"/>
        <dbReference type="ChEBI" id="CHEBI:57287"/>
        <dbReference type="ChEBI" id="CHEBI:57288"/>
        <dbReference type="ChEBI" id="CHEBI:57776"/>
        <dbReference type="ChEBI" id="CHEBI:58516"/>
        <dbReference type="EC" id="2.3.1.157"/>
    </reaction>
</comment>
<dbReference type="Gene3D" id="3.90.550.10">
    <property type="entry name" value="Spore Coat Polysaccharide Biosynthesis Protein SpsA, Chain A"/>
    <property type="match status" value="1"/>
</dbReference>
<dbReference type="GO" id="GO:0006048">
    <property type="term" value="P:UDP-N-acetylglucosamine biosynthetic process"/>
    <property type="evidence" value="ECO:0007669"/>
    <property type="project" value="UniProtKB-UniPathway"/>
</dbReference>
<dbReference type="UniPathway" id="UPA00973"/>
<feature type="domain" description="MobA-like NTP transferase" evidence="19">
    <location>
        <begin position="6"/>
        <end position="121"/>
    </location>
</feature>
<comment type="similarity">
    <text evidence="2 18">In the C-terminal section; belongs to the transferase hexapeptide repeat family.</text>
</comment>
<dbReference type="Gene3D" id="2.160.10.10">
    <property type="entry name" value="Hexapeptide repeat proteins"/>
    <property type="match status" value="1"/>
</dbReference>
<evidence type="ECO:0000256" key="3">
    <source>
        <dbReference type="ARBA" id="ARBA00007947"/>
    </source>
</evidence>
<dbReference type="PANTHER" id="PTHR43584:SF3">
    <property type="entry name" value="BIFUNCTIONAL PROTEIN GLMU"/>
    <property type="match status" value="1"/>
</dbReference>
<dbReference type="CDD" id="cd02540">
    <property type="entry name" value="GT2_GlmU_N_bac"/>
    <property type="match status" value="1"/>
</dbReference>
<protein>
    <recommendedName>
        <fullName evidence="18">Bifunctional protein GlmU</fullName>
    </recommendedName>
    <domain>
        <recommendedName>
            <fullName evidence="18">UDP-N-acetylglucosamine pyrophosphorylase</fullName>
            <ecNumber evidence="18">2.7.7.23</ecNumber>
        </recommendedName>
        <alternativeName>
            <fullName evidence="18">N-acetylglucosamine-1-phosphate uridyltransferase</fullName>
        </alternativeName>
    </domain>
    <domain>
        <recommendedName>
            <fullName evidence="18">Glucosamine-1-phosphate N-acetyltransferase</fullName>
            <ecNumber evidence="18">2.3.1.157</ecNumber>
        </recommendedName>
    </domain>
</protein>
<dbReference type="InterPro" id="IPR056729">
    <property type="entry name" value="GMPPB_C"/>
</dbReference>
<evidence type="ECO:0000256" key="14">
    <source>
        <dbReference type="ARBA" id="ARBA00023316"/>
    </source>
</evidence>
<name>A0A1H6QZD5_9GAMM</name>
<feature type="binding site" evidence="18">
    <location>
        <position position="73"/>
    </location>
    <ligand>
        <name>UDP-N-acetyl-alpha-D-glucosamine</name>
        <dbReference type="ChEBI" id="CHEBI:57705"/>
    </ligand>
</feature>
<dbReference type="AlphaFoldDB" id="A0A1H6QZD5"/>
<dbReference type="EC" id="2.3.1.157" evidence="18"/>
<evidence type="ECO:0000313" key="21">
    <source>
        <dbReference type="EMBL" id="SEI44322.1"/>
    </source>
</evidence>
<evidence type="ECO:0000256" key="2">
    <source>
        <dbReference type="ARBA" id="ARBA00007707"/>
    </source>
</evidence>
<evidence type="ECO:0000313" key="22">
    <source>
        <dbReference type="Proteomes" id="UP000199250"/>
    </source>
</evidence>
<dbReference type="UniPathway" id="UPA00113">
    <property type="reaction ID" value="UER00532"/>
</dbReference>
<feature type="binding site" evidence="18">
    <location>
        <position position="363"/>
    </location>
    <ligand>
        <name>UDP-N-acetyl-alpha-D-glucosamine</name>
        <dbReference type="ChEBI" id="CHEBI:57705"/>
    </ligand>
</feature>
<feature type="active site" description="Proton acceptor" evidence="18">
    <location>
        <position position="360"/>
    </location>
</feature>
<feature type="binding site" evidence="18">
    <location>
        <position position="374"/>
    </location>
    <ligand>
        <name>UDP-N-acetyl-alpha-D-glucosamine</name>
        <dbReference type="ChEBI" id="CHEBI:57705"/>
    </ligand>
</feature>
<feature type="binding site" evidence="18">
    <location>
        <position position="420"/>
    </location>
    <ligand>
        <name>acetyl-CoA</name>
        <dbReference type="ChEBI" id="CHEBI:57288"/>
    </ligand>
</feature>
<dbReference type="InterPro" id="IPR029044">
    <property type="entry name" value="Nucleotide-diphossugar_trans"/>
</dbReference>
<evidence type="ECO:0000256" key="7">
    <source>
        <dbReference type="ARBA" id="ARBA00022723"/>
    </source>
</evidence>
<dbReference type="GO" id="GO:0008360">
    <property type="term" value="P:regulation of cell shape"/>
    <property type="evidence" value="ECO:0007669"/>
    <property type="project" value="UniProtKB-KW"/>
</dbReference>
<evidence type="ECO:0000256" key="13">
    <source>
        <dbReference type="ARBA" id="ARBA00023315"/>
    </source>
</evidence>
<comment type="pathway">
    <text evidence="18">Bacterial outer membrane biogenesis; LPS lipid A biosynthesis.</text>
</comment>
<evidence type="ECO:0000256" key="9">
    <source>
        <dbReference type="ARBA" id="ARBA00022842"/>
    </source>
</evidence>
<comment type="subunit">
    <text evidence="18">Homotrimer.</text>
</comment>
<dbReference type="GO" id="GO:0016020">
    <property type="term" value="C:membrane"/>
    <property type="evidence" value="ECO:0007669"/>
    <property type="project" value="GOC"/>
</dbReference>
<accession>A0A1H6QZD5</accession>
<dbReference type="InterPro" id="IPR001451">
    <property type="entry name" value="Hexapep"/>
</dbReference>
<dbReference type="Pfam" id="PF25087">
    <property type="entry name" value="GMPPB_C"/>
    <property type="match status" value="1"/>
</dbReference>
<feature type="region of interest" description="Linker" evidence="18">
    <location>
        <begin position="227"/>
        <end position="247"/>
    </location>
</feature>
<gene>
    <name evidence="18" type="primary">glmU</name>
    <name evidence="21" type="ORF">SAMN04244572_00272</name>
</gene>
<dbReference type="SUPFAM" id="SSF53448">
    <property type="entry name" value="Nucleotide-diphospho-sugar transferases"/>
    <property type="match status" value="1"/>
</dbReference>
<keyword evidence="8 18" id="KW-0677">Repeat</keyword>
<keyword evidence="4 18" id="KW-0963">Cytoplasm</keyword>
<feature type="binding site" evidence="18">
    <location>
        <position position="377"/>
    </location>
    <ligand>
        <name>acetyl-CoA</name>
        <dbReference type="ChEBI" id="CHEBI:57288"/>
    </ligand>
</feature>
<keyword evidence="5 18" id="KW-0808">Transferase</keyword>
<evidence type="ECO:0000256" key="15">
    <source>
        <dbReference type="ARBA" id="ARBA00048247"/>
    </source>
</evidence>
<feature type="binding site" evidence="18">
    <location>
        <begin position="99"/>
        <end position="101"/>
    </location>
    <ligand>
        <name>UDP-N-acetyl-alpha-D-glucosamine</name>
        <dbReference type="ChEBI" id="CHEBI:57705"/>
    </ligand>
</feature>
<comment type="subcellular location">
    <subcellularLocation>
        <location evidence="1 18">Cytoplasm</location>
    </subcellularLocation>
</comment>
<reference evidence="21 22" key="1">
    <citation type="submission" date="2016-10" db="EMBL/GenBank/DDBJ databases">
        <authorList>
            <person name="de Groot N.N."/>
        </authorList>
    </citation>
    <scope>NUCLEOTIDE SEQUENCE [LARGE SCALE GENOMIC DNA]</scope>
    <source>
        <strain evidence="21 22">DSM 373</strain>
    </source>
</reference>
<keyword evidence="13 18" id="KW-0012">Acyltransferase</keyword>
<feature type="binding site" evidence="18">
    <location>
        <position position="136"/>
    </location>
    <ligand>
        <name>UDP-N-acetyl-alpha-D-glucosamine</name>
        <dbReference type="ChEBI" id="CHEBI:57705"/>
    </ligand>
</feature>
<feature type="binding site" evidence="18">
    <location>
        <begin position="383"/>
        <end position="384"/>
    </location>
    <ligand>
        <name>acetyl-CoA</name>
        <dbReference type="ChEBI" id="CHEBI:57288"/>
    </ligand>
</feature>
<comment type="similarity">
    <text evidence="3 18">In the N-terminal section; belongs to the N-acetylglucosamine-1-phosphate uridyltransferase family.</text>
</comment>
<evidence type="ECO:0000256" key="4">
    <source>
        <dbReference type="ARBA" id="ARBA00022490"/>
    </source>
</evidence>
<dbReference type="GO" id="GO:0071555">
    <property type="term" value="P:cell wall organization"/>
    <property type="evidence" value="ECO:0007669"/>
    <property type="project" value="UniProtKB-KW"/>
</dbReference>
<dbReference type="CDD" id="cd03353">
    <property type="entry name" value="LbH_GlmU_C"/>
    <property type="match status" value="1"/>
</dbReference>
<evidence type="ECO:0000256" key="11">
    <source>
        <dbReference type="ARBA" id="ARBA00022984"/>
    </source>
</evidence>
<keyword evidence="9 18" id="KW-0460">Magnesium</keyword>
<feature type="binding site" evidence="18">
    <location>
        <begin position="78"/>
        <end position="79"/>
    </location>
    <ligand>
        <name>UDP-N-acetyl-alpha-D-glucosamine</name>
        <dbReference type="ChEBI" id="CHEBI:57705"/>
    </ligand>
</feature>
<comment type="function">
    <text evidence="17 18">Catalyzes the last two sequential reactions in the de novo biosynthetic pathway for UDP-N-acetylglucosamine (UDP-GlcNAc). The C-terminal domain catalyzes the transfer of acetyl group from acetyl coenzyme A to glucosamine-1-phosphate (GlcN-1-P) to produce N-acetylglucosamine-1-phosphate (GlcNAc-1-P), which is converted into UDP-GlcNAc by the transfer of uridine 5-monophosphate (from uridine 5-triphosphate), a reaction catalyzed by the N-terminal domain.</text>
</comment>
<dbReference type="InterPro" id="IPR011004">
    <property type="entry name" value="Trimer_LpxA-like_sf"/>
</dbReference>
<feature type="binding site" evidence="18">
    <location>
        <position position="22"/>
    </location>
    <ligand>
        <name>UDP-N-acetyl-alpha-D-glucosamine</name>
        <dbReference type="ChEBI" id="CHEBI:57705"/>
    </ligand>
</feature>
<keyword evidence="7 18" id="KW-0479">Metal-binding</keyword>
<dbReference type="GO" id="GO:0009252">
    <property type="term" value="P:peptidoglycan biosynthetic process"/>
    <property type="evidence" value="ECO:0007669"/>
    <property type="project" value="UniProtKB-UniRule"/>
</dbReference>
<feature type="binding site" evidence="18">
    <location>
        <position position="224"/>
    </location>
    <ligand>
        <name>UDP-N-acetyl-alpha-D-glucosamine</name>
        <dbReference type="ChEBI" id="CHEBI:57705"/>
    </ligand>
</feature>
<feature type="binding site" evidence="18">
    <location>
        <position position="151"/>
    </location>
    <ligand>
        <name>UDP-N-acetyl-alpha-D-glucosamine</name>
        <dbReference type="ChEBI" id="CHEBI:57705"/>
    </ligand>
</feature>
<dbReference type="SUPFAM" id="SSF51161">
    <property type="entry name" value="Trimeric LpxA-like enzymes"/>
    <property type="match status" value="1"/>
</dbReference>
<feature type="binding site" evidence="18">
    <location>
        <position position="402"/>
    </location>
    <ligand>
        <name>acetyl-CoA</name>
        <dbReference type="ChEBI" id="CHEBI:57288"/>
    </ligand>
</feature>
<dbReference type="InterPro" id="IPR038009">
    <property type="entry name" value="GlmU_C_LbH"/>
</dbReference>
<feature type="binding site" evidence="18">
    <location>
        <position position="437"/>
    </location>
    <ligand>
        <name>acetyl-CoA</name>
        <dbReference type="ChEBI" id="CHEBI:57288"/>
    </ligand>
</feature>
<dbReference type="PANTHER" id="PTHR43584">
    <property type="entry name" value="NUCLEOTIDYL TRANSFERASE"/>
    <property type="match status" value="1"/>
</dbReference>
<evidence type="ECO:0000259" key="20">
    <source>
        <dbReference type="Pfam" id="PF25087"/>
    </source>
</evidence>
<evidence type="ECO:0000256" key="18">
    <source>
        <dbReference type="HAMAP-Rule" id="MF_01631"/>
    </source>
</evidence>
<keyword evidence="6 18" id="KW-0548">Nucleotidyltransferase</keyword>
<evidence type="ECO:0000256" key="5">
    <source>
        <dbReference type="ARBA" id="ARBA00022679"/>
    </source>
</evidence>
<dbReference type="Pfam" id="PF12804">
    <property type="entry name" value="NTP_transf_3"/>
    <property type="match status" value="1"/>
</dbReference>
<feature type="binding site" evidence="18">
    <location>
        <begin position="8"/>
        <end position="11"/>
    </location>
    <ligand>
        <name>UDP-N-acetyl-alpha-D-glucosamine</name>
        <dbReference type="ChEBI" id="CHEBI:57705"/>
    </ligand>
</feature>
<keyword evidence="11 18" id="KW-0573">Peptidoglycan synthesis</keyword>
<dbReference type="NCBIfam" id="TIGR01173">
    <property type="entry name" value="glmU"/>
    <property type="match status" value="1"/>
</dbReference>
<dbReference type="GO" id="GO:0000287">
    <property type="term" value="F:magnesium ion binding"/>
    <property type="evidence" value="ECO:0007669"/>
    <property type="project" value="UniProtKB-UniRule"/>
</dbReference>
<evidence type="ECO:0000256" key="17">
    <source>
        <dbReference type="ARBA" id="ARBA00049628"/>
    </source>
</evidence>
<dbReference type="InterPro" id="IPR005882">
    <property type="entry name" value="Bifunctional_GlmU"/>
</dbReference>
<evidence type="ECO:0000259" key="19">
    <source>
        <dbReference type="Pfam" id="PF12804"/>
    </source>
</evidence>
<keyword evidence="10 18" id="KW-0133">Cell shape</keyword>
<evidence type="ECO:0000256" key="8">
    <source>
        <dbReference type="ARBA" id="ARBA00022737"/>
    </source>
</evidence>
<dbReference type="GO" id="GO:0009245">
    <property type="term" value="P:lipid A biosynthetic process"/>
    <property type="evidence" value="ECO:0007669"/>
    <property type="project" value="UniProtKB-UniRule"/>
</dbReference>
<feature type="binding site" evidence="18">
    <location>
        <position position="101"/>
    </location>
    <ligand>
        <name>Mg(2+)</name>
        <dbReference type="ChEBI" id="CHEBI:18420"/>
    </ligand>
</feature>
<evidence type="ECO:0000256" key="12">
    <source>
        <dbReference type="ARBA" id="ARBA00023268"/>
    </source>
</evidence>
<dbReference type="GO" id="GO:0005737">
    <property type="term" value="C:cytoplasm"/>
    <property type="evidence" value="ECO:0007669"/>
    <property type="project" value="UniProtKB-SubCell"/>
</dbReference>
<feature type="region of interest" description="N-acetyltransferase" evidence="18">
    <location>
        <begin position="248"/>
        <end position="453"/>
    </location>
</feature>
<feature type="domain" description="Mannose-1-phosphate guanyltransferase C-terminal" evidence="20">
    <location>
        <begin position="260"/>
        <end position="342"/>
    </location>
</feature>
<evidence type="ECO:0000256" key="1">
    <source>
        <dbReference type="ARBA" id="ARBA00004496"/>
    </source>
</evidence>
<feature type="region of interest" description="Pyrophosphorylase" evidence="18">
    <location>
        <begin position="1"/>
        <end position="226"/>
    </location>
</feature>
<comment type="cofactor">
    <cofactor evidence="18">
        <name>Mg(2+)</name>
        <dbReference type="ChEBI" id="CHEBI:18420"/>
    </cofactor>
    <text evidence="18">Binds 1 Mg(2+) ion per subunit.</text>
</comment>
<dbReference type="EMBL" id="FNYQ01000003">
    <property type="protein sequence ID" value="SEI44322.1"/>
    <property type="molecule type" value="Genomic_DNA"/>
</dbReference>